<organism evidence="1 2">
    <name type="scientific">Rhododendron griersonianum</name>
    <dbReference type="NCBI Taxonomy" id="479676"/>
    <lineage>
        <taxon>Eukaryota</taxon>
        <taxon>Viridiplantae</taxon>
        <taxon>Streptophyta</taxon>
        <taxon>Embryophyta</taxon>
        <taxon>Tracheophyta</taxon>
        <taxon>Spermatophyta</taxon>
        <taxon>Magnoliopsida</taxon>
        <taxon>eudicotyledons</taxon>
        <taxon>Gunneridae</taxon>
        <taxon>Pentapetalae</taxon>
        <taxon>asterids</taxon>
        <taxon>Ericales</taxon>
        <taxon>Ericaceae</taxon>
        <taxon>Ericoideae</taxon>
        <taxon>Rhodoreae</taxon>
        <taxon>Rhododendron</taxon>
    </lineage>
</organism>
<name>A0AAV6IXY1_9ERIC</name>
<dbReference type="AlphaFoldDB" id="A0AAV6IXY1"/>
<dbReference type="EMBL" id="JACTNZ010000009">
    <property type="protein sequence ID" value="KAG5531424.1"/>
    <property type="molecule type" value="Genomic_DNA"/>
</dbReference>
<keyword evidence="2" id="KW-1185">Reference proteome</keyword>
<evidence type="ECO:0000313" key="1">
    <source>
        <dbReference type="EMBL" id="KAG5531424.1"/>
    </source>
</evidence>
<proteinExistence type="predicted"/>
<reference evidence="1" key="1">
    <citation type="submission" date="2020-08" db="EMBL/GenBank/DDBJ databases">
        <title>Plant Genome Project.</title>
        <authorList>
            <person name="Zhang R.-G."/>
        </authorList>
    </citation>
    <scope>NUCLEOTIDE SEQUENCE</scope>
    <source>
        <strain evidence="1">WSP0</strain>
        <tissue evidence="1">Leaf</tissue>
    </source>
</reference>
<gene>
    <name evidence="1" type="ORF">RHGRI_026144</name>
</gene>
<evidence type="ECO:0000313" key="2">
    <source>
        <dbReference type="Proteomes" id="UP000823749"/>
    </source>
</evidence>
<comment type="caution">
    <text evidence="1">The sequence shown here is derived from an EMBL/GenBank/DDBJ whole genome shotgun (WGS) entry which is preliminary data.</text>
</comment>
<sequence length="153" mass="16666">MVPACNEAFISDDLNVHDEVINNELLKYKNKDGGFGKPLAAGGRVTNNDFTIRKAPKQKLLAVLPWACTNINTSPLQKAEGLKGVAEDPLKAVKQYMAVRATRCSWDFLEKAKDAKEATAVAVTLAKALGLLITCRALRCSKEGICGELFHHL</sequence>
<accession>A0AAV6IXY1</accession>
<protein>
    <submittedName>
        <fullName evidence="1">Uncharacterized protein</fullName>
    </submittedName>
</protein>
<dbReference type="Proteomes" id="UP000823749">
    <property type="component" value="Chromosome 9"/>
</dbReference>